<evidence type="ECO:0000259" key="3">
    <source>
        <dbReference type="Pfam" id="PF13581"/>
    </source>
</evidence>
<evidence type="ECO:0000313" key="5">
    <source>
        <dbReference type="Proteomes" id="UP000655287"/>
    </source>
</evidence>
<dbReference type="Pfam" id="PF13581">
    <property type="entry name" value="HATPase_c_2"/>
    <property type="match status" value="1"/>
</dbReference>
<accession>A0A919R826</accession>
<organism evidence="4 5">
    <name type="scientific">Sphaerisporangium rufum</name>
    <dbReference type="NCBI Taxonomy" id="1381558"/>
    <lineage>
        <taxon>Bacteria</taxon>
        <taxon>Bacillati</taxon>
        <taxon>Actinomycetota</taxon>
        <taxon>Actinomycetes</taxon>
        <taxon>Streptosporangiales</taxon>
        <taxon>Streptosporangiaceae</taxon>
        <taxon>Sphaerisporangium</taxon>
    </lineage>
</organism>
<protein>
    <recommendedName>
        <fullName evidence="3">Histidine kinase/HSP90-like ATPase domain-containing protein</fullName>
    </recommendedName>
</protein>
<dbReference type="Gene3D" id="3.30.565.10">
    <property type="entry name" value="Histidine kinase-like ATPase, C-terminal domain"/>
    <property type="match status" value="1"/>
</dbReference>
<sequence length="302" mass="33505">MKRGRHHHGKPVVRVPPRTWDPAQQAIARRLNATEPEWLIWYGTWSRHFYAAPLHPTPSTPVLQARTADELHELLREAESPRPADEQHEPLREAEIRRPAHDQHELLREAASLRPADEFHGRRREAETPRPVDPPTPGRGSINPQRPATAVPLPPEGASMIETPSGLRTVCWDLPDDLAMIGKTRRLVGVVLAGWGLADLADDAILVVGELLANAVTYGEPPIRLSLWAAPDRFCIRVTDHGPDQPRRLDLGLDAVHGRGLSIVAALAHENGVTRPATGPGKTLWACWRLPTYNPTRTPTNT</sequence>
<name>A0A919R826_9ACTN</name>
<feature type="region of interest" description="Disordered" evidence="2">
    <location>
        <begin position="109"/>
        <end position="155"/>
    </location>
</feature>
<comment type="caution">
    <text evidence="4">The sequence shown here is derived from an EMBL/GenBank/DDBJ whole genome shotgun (WGS) entry which is preliminary data.</text>
</comment>
<reference evidence="4" key="1">
    <citation type="submission" date="2021-01" db="EMBL/GenBank/DDBJ databases">
        <title>Whole genome shotgun sequence of Sphaerisporangium rufum NBRC 109079.</title>
        <authorList>
            <person name="Komaki H."/>
            <person name="Tamura T."/>
        </authorList>
    </citation>
    <scope>NUCLEOTIDE SEQUENCE</scope>
    <source>
        <strain evidence="4">NBRC 109079</strain>
    </source>
</reference>
<feature type="compositionally biased region" description="Basic and acidic residues" evidence="2">
    <location>
        <begin position="115"/>
        <end position="130"/>
    </location>
</feature>
<keyword evidence="1" id="KW-0418">Kinase</keyword>
<evidence type="ECO:0000256" key="2">
    <source>
        <dbReference type="SAM" id="MobiDB-lite"/>
    </source>
</evidence>
<dbReference type="CDD" id="cd16936">
    <property type="entry name" value="HATPase_RsbW-like"/>
    <property type="match status" value="1"/>
</dbReference>
<keyword evidence="1" id="KW-0723">Serine/threonine-protein kinase</keyword>
<keyword evidence="1" id="KW-0808">Transferase</keyword>
<evidence type="ECO:0000313" key="4">
    <source>
        <dbReference type="EMBL" id="GII81377.1"/>
    </source>
</evidence>
<dbReference type="Proteomes" id="UP000655287">
    <property type="component" value="Unassembled WGS sequence"/>
</dbReference>
<feature type="domain" description="Histidine kinase/HSP90-like ATPase" evidence="3">
    <location>
        <begin position="175"/>
        <end position="288"/>
    </location>
</feature>
<dbReference type="InterPro" id="IPR050267">
    <property type="entry name" value="Anti-sigma-factor_SerPK"/>
</dbReference>
<dbReference type="PANTHER" id="PTHR35526">
    <property type="entry name" value="ANTI-SIGMA-F FACTOR RSBW-RELATED"/>
    <property type="match status" value="1"/>
</dbReference>
<dbReference type="PANTHER" id="PTHR35526:SF3">
    <property type="entry name" value="ANTI-SIGMA-F FACTOR RSBW"/>
    <property type="match status" value="1"/>
</dbReference>
<dbReference type="InterPro" id="IPR003594">
    <property type="entry name" value="HATPase_dom"/>
</dbReference>
<evidence type="ECO:0000256" key="1">
    <source>
        <dbReference type="ARBA" id="ARBA00022527"/>
    </source>
</evidence>
<gene>
    <name evidence="4" type="ORF">Sru01_63590</name>
</gene>
<dbReference type="GO" id="GO:0004674">
    <property type="term" value="F:protein serine/threonine kinase activity"/>
    <property type="evidence" value="ECO:0007669"/>
    <property type="project" value="UniProtKB-KW"/>
</dbReference>
<proteinExistence type="predicted"/>
<dbReference type="AlphaFoldDB" id="A0A919R826"/>
<dbReference type="EMBL" id="BOOU01000096">
    <property type="protein sequence ID" value="GII81377.1"/>
    <property type="molecule type" value="Genomic_DNA"/>
</dbReference>
<dbReference type="InterPro" id="IPR036890">
    <property type="entry name" value="HATPase_C_sf"/>
</dbReference>
<dbReference type="SUPFAM" id="SSF55874">
    <property type="entry name" value="ATPase domain of HSP90 chaperone/DNA topoisomerase II/histidine kinase"/>
    <property type="match status" value="1"/>
</dbReference>
<keyword evidence="5" id="KW-1185">Reference proteome</keyword>